<feature type="compositionally biased region" description="Basic and acidic residues" evidence="6">
    <location>
        <begin position="301"/>
        <end position="318"/>
    </location>
</feature>
<feature type="zinc finger region" description="C3H1-type" evidence="5">
    <location>
        <begin position="74"/>
        <end position="102"/>
    </location>
</feature>
<feature type="domain" description="C3H1-type" evidence="7">
    <location>
        <begin position="162"/>
        <end position="197"/>
    </location>
</feature>
<evidence type="ECO:0000313" key="9">
    <source>
        <dbReference type="EMBL" id="CAL1136586.1"/>
    </source>
</evidence>
<keyword evidence="1 5" id="KW-0479">Metal-binding</keyword>
<evidence type="ECO:0000256" key="6">
    <source>
        <dbReference type="SAM" id="MobiDB-lite"/>
    </source>
</evidence>
<evidence type="ECO:0000256" key="2">
    <source>
        <dbReference type="ARBA" id="ARBA00022771"/>
    </source>
</evidence>
<dbReference type="InterPro" id="IPR000571">
    <property type="entry name" value="Znf_CCCH"/>
</dbReference>
<dbReference type="SMART" id="SM00356">
    <property type="entry name" value="ZnF_C3H1"/>
    <property type="match status" value="3"/>
</dbReference>
<evidence type="ECO:0000259" key="7">
    <source>
        <dbReference type="PROSITE" id="PS50103"/>
    </source>
</evidence>
<reference evidence="9" key="2">
    <citation type="submission" date="2024-04" db="EMBL/GenBank/DDBJ databases">
        <authorList>
            <person name="Chen Y."/>
            <person name="Shah S."/>
            <person name="Dougan E. K."/>
            <person name="Thang M."/>
            <person name="Chan C."/>
        </authorList>
    </citation>
    <scope>NUCLEOTIDE SEQUENCE [LARGE SCALE GENOMIC DNA]</scope>
</reference>
<dbReference type="GO" id="GO:0008270">
    <property type="term" value="F:zinc ion binding"/>
    <property type="evidence" value="ECO:0007669"/>
    <property type="project" value="UniProtKB-KW"/>
</dbReference>
<keyword evidence="2 5" id="KW-0863">Zinc-finger</keyword>
<feature type="zinc finger region" description="C3H1-type" evidence="5">
    <location>
        <begin position="205"/>
        <end position="232"/>
    </location>
</feature>
<dbReference type="SUPFAM" id="SSF90229">
    <property type="entry name" value="CCCH zinc finger"/>
    <property type="match status" value="1"/>
</dbReference>
<protein>
    <submittedName>
        <fullName evidence="10">Zinc finger CCCH domain-containing protein 37 (OsC3H37)</fullName>
    </submittedName>
</protein>
<feature type="non-terminal residue" evidence="8">
    <location>
        <position position="318"/>
    </location>
</feature>
<dbReference type="PANTHER" id="PTHR14493">
    <property type="entry name" value="UNKEMPT FAMILY MEMBER"/>
    <property type="match status" value="1"/>
</dbReference>
<dbReference type="PROSITE" id="PS50103">
    <property type="entry name" value="ZF_C3H1"/>
    <property type="match status" value="3"/>
</dbReference>
<dbReference type="OrthoDB" id="20534at2759"/>
<evidence type="ECO:0000313" key="8">
    <source>
        <dbReference type="EMBL" id="CAI3983211.1"/>
    </source>
</evidence>
<dbReference type="Pfam" id="PF25512">
    <property type="entry name" value="zf-CCCH_AtC3H23"/>
    <property type="match status" value="1"/>
</dbReference>
<feature type="domain" description="C3H1-type" evidence="7">
    <location>
        <begin position="205"/>
        <end position="232"/>
    </location>
</feature>
<gene>
    <name evidence="8" type="ORF">C1SCF055_LOCUS10840</name>
</gene>
<comment type="caution">
    <text evidence="8">The sequence shown here is derived from an EMBL/GenBank/DDBJ whole genome shotgun (WGS) entry which is preliminary data.</text>
</comment>
<dbReference type="InterPro" id="IPR057444">
    <property type="entry name" value="Znf-CCCH_AtC3H23-like"/>
</dbReference>
<dbReference type="InterPro" id="IPR036855">
    <property type="entry name" value="Znf_CCCH_sf"/>
</dbReference>
<reference evidence="8" key="1">
    <citation type="submission" date="2022-10" db="EMBL/GenBank/DDBJ databases">
        <authorList>
            <person name="Chen Y."/>
            <person name="Dougan E. K."/>
            <person name="Chan C."/>
            <person name="Rhodes N."/>
            <person name="Thang M."/>
        </authorList>
    </citation>
    <scope>NUCLEOTIDE SEQUENCE</scope>
</reference>
<organism evidence="8">
    <name type="scientific">Cladocopium goreaui</name>
    <dbReference type="NCBI Taxonomy" id="2562237"/>
    <lineage>
        <taxon>Eukaryota</taxon>
        <taxon>Sar</taxon>
        <taxon>Alveolata</taxon>
        <taxon>Dinophyceae</taxon>
        <taxon>Suessiales</taxon>
        <taxon>Symbiodiniaceae</taxon>
        <taxon>Cladocopium</taxon>
    </lineage>
</organism>
<dbReference type="Proteomes" id="UP001152797">
    <property type="component" value="Unassembled WGS sequence"/>
</dbReference>
<evidence type="ECO:0000313" key="10">
    <source>
        <dbReference type="EMBL" id="CAL4770523.1"/>
    </source>
</evidence>
<dbReference type="EMBL" id="CAMXCT020000780">
    <property type="protein sequence ID" value="CAL1136586.1"/>
    <property type="molecule type" value="Genomic_DNA"/>
</dbReference>
<feature type="domain" description="C3H1-type" evidence="7">
    <location>
        <begin position="74"/>
        <end position="102"/>
    </location>
</feature>
<name>A0A9P1FPA1_9DINO</name>
<feature type="zinc finger region" description="C3H1-type" evidence="5">
    <location>
        <begin position="162"/>
        <end position="197"/>
    </location>
</feature>
<evidence type="ECO:0000256" key="4">
    <source>
        <dbReference type="ARBA" id="ARBA00023125"/>
    </source>
</evidence>
<evidence type="ECO:0000313" key="11">
    <source>
        <dbReference type="Proteomes" id="UP001152797"/>
    </source>
</evidence>
<dbReference type="PANTHER" id="PTHR14493:SF50">
    <property type="entry name" value="RING FINGER PROTEIN UNKEMPT"/>
    <property type="match status" value="1"/>
</dbReference>
<dbReference type="GO" id="GO:0003677">
    <property type="term" value="F:DNA binding"/>
    <property type="evidence" value="ECO:0007669"/>
    <property type="project" value="UniProtKB-KW"/>
</dbReference>
<dbReference type="Gene3D" id="4.10.1000.10">
    <property type="entry name" value="Zinc finger, CCCH-type"/>
    <property type="match status" value="1"/>
</dbReference>
<dbReference type="InterPro" id="IPR045234">
    <property type="entry name" value="Unkempt-like"/>
</dbReference>
<feature type="region of interest" description="Disordered" evidence="6">
    <location>
        <begin position="296"/>
        <end position="318"/>
    </location>
</feature>
<evidence type="ECO:0000256" key="5">
    <source>
        <dbReference type="PROSITE-ProRule" id="PRU00723"/>
    </source>
</evidence>
<keyword evidence="11" id="KW-1185">Reference proteome</keyword>
<proteinExistence type="predicted"/>
<evidence type="ECO:0000256" key="3">
    <source>
        <dbReference type="ARBA" id="ARBA00022833"/>
    </source>
</evidence>
<dbReference type="AlphaFoldDB" id="A0A9P1FPA1"/>
<evidence type="ECO:0000256" key="1">
    <source>
        <dbReference type="ARBA" id="ARBA00022723"/>
    </source>
</evidence>
<accession>A0A9P1FPA1</accession>
<dbReference type="EMBL" id="CAMXCT010000780">
    <property type="protein sequence ID" value="CAI3983211.1"/>
    <property type="molecule type" value="Genomic_DNA"/>
</dbReference>
<keyword evidence="3 5" id="KW-0862">Zinc</keyword>
<keyword evidence="4" id="KW-0238">DNA-binding</keyword>
<dbReference type="EMBL" id="CAMXCT030000780">
    <property type="protein sequence ID" value="CAL4770523.1"/>
    <property type="molecule type" value="Genomic_DNA"/>
</dbReference>
<sequence>IVTRGARIVPAMATLGLNPMDSEVSQGHEGYSAPEQGSFEGRPWVQSTMWQEPWREGPDSWAQWGMGMEEWQGRRKRRFCTSFPDVSQCRRGAACAFAHSREEISAPLLDDAEEQQLPGAMTDEFFMYKYKIHWCPIGVQHEWHNCVYGHNYQDARRPPSIGYGARLCPYWSKKDTGAEYSQRCPLGLRCPYSHGAKEQLYHPHYFKTVICRDVRGKVCPRQKLCAFYHHRHEKRPTPQDEVDYALPLPTENLSDKWTADFLSPPFMPETTKQGGNGLSKSERDQMMQCVYFMPMGSQGSTERDEFNAFRDERTVGSA</sequence>